<comment type="caution">
    <text evidence="2">The sequence shown here is derived from an EMBL/GenBank/DDBJ whole genome shotgun (WGS) entry which is preliminary data.</text>
</comment>
<accession>A0A699H1Q1</accession>
<organism evidence="2">
    <name type="scientific">Tanacetum cinerariifolium</name>
    <name type="common">Dalmatian daisy</name>
    <name type="synonym">Chrysanthemum cinerariifolium</name>
    <dbReference type="NCBI Taxonomy" id="118510"/>
    <lineage>
        <taxon>Eukaryota</taxon>
        <taxon>Viridiplantae</taxon>
        <taxon>Streptophyta</taxon>
        <taxon>Embryophyta</taxon>
        <taxon>Tracheophyta</taxon>
        <taxon>Spermatophyta</taxon>
        <taxon>Magnoliopsida</taxon>
        <taxon>eudicotyledons</taxon>
        <taxon>Gunneridae</taxon>
        <taxon>Pentapetalae</taxon>
        <taxon>asterids</taxon>
        <taxon>campanulids</taxon>
        <taxon>Asterales</taxon>
        <taxon>Asteraceae</taxon>
        <taxon>Asteroideae</taxon>
        <taxon>Anthemideae</taxon>
        <taxon>Anthemidinae</taxon>
        <taxon>Tanacetum</taxon>
    </lineage>
</organism>
<evidence type="ECO:0000313" key="2">
    <source>
        <dbReference type="EMBL" id="GEW39673.1"/>
    </source>
</evidence>
<gene>
    <name evidence="2" type="ORF">Tci_211649</name>
</gene>
<evidence type="ECO:0008006" key="3">
    <source>
        <dbReference type="Google" id="ProtNLM"/>
    </source>
</evidence>
<sequence>MEDTMLEFLEVCRQKEFYCMHNDVDDLIESALNSKLLSINLKSKKQEVKNIVEQPTKRGTRITESLQNFRVIHKKSSTSLNNTPQISSVNAIAPILPTEEPEYSLSMGYENLSTTSETGSDEVIKSSVKNLVPIPSECEVTFDNESECDVPVYEDSSTFDVLKDHSEILSDSNNDDISSDDDAFEDIEYVEASRPNYELVSLEKENDDRVLKSSSPFPIFENSDKSLSYSDNSLPKFETFSDHTKKTRSGSTTAHANNYPLEYDSFCFEIEPDQGRLTSVVMKDISDNSTNDPLLEEVDLFFVSDNLIPPGIGNIDYDSEGDIYFLEELLSNDSISLSKNESSNLDHYNDPSFPRPPPEPPDVEIFFEPDSGVLTTNVVKGISEHYVLMPNILPTFPTLCPNFDILLSFSLENEDKVFKPGILSYFLVSHWDKTISDFFENPMIIYGGDIPSKVVPDLHTIPMDK</sequence>
<dbReference type="AlphaFoldDB" id="A0A699H1Q1"/>
<name>A0A699H1Q1_TANCI</name>
<evidence type="ECO:0000256" key="1">
    <source>
        <dbReference type="SAM" id="MobiDB-lite"/>
    </source>
</evidence>
<reference evidence="2" key="1">
    <citation type="journal article" date="2019" name="Sci. Rep.">
        <title>Draft genome of Tanacetum cinerariifolium, the natural source of mosquito coil.</title>
        <authorList>
            <person name="Yamashiro T."/>
            <person name="Shiraishi A."/>
            <person name="Satake H."/>
            <person name="Nakayama K."/>
        </authorList>
    </citation>
    <scope>NUCLEOTIDE SEQUENCE</scope>
</reference>
<proteinExistence type="predicted"/>
<feature type="region of interest" description="Disordered" evidence="1">
    <location>
        <begin position="341"/>
        <end position="360"/>
    </location>
</feature>
<protein>
    <recommendedName>
        <fullName evidence="3">Reverse transcriptase domain-containing protein</fullName>
    </recommendedName>
</protein>
<dbReference type="EMBL" id="BKCJ010056674">
    <property type="protein sequence ID" value="GEW39673.1"/>
    <property type="molecule type" value="Genomic_DNA"/>
</dbReference>